<feature type="non-terminal residue" evidence="2">
    <location>
        <position position="1"/>
    </location>
</feature>
<evidence type="ECO:0000313" key="2">
    <source>
        <dbReference type="EMBL" id="SVD59731.1"/>
    </source>
</evidence>
<evidence type="ECO:0000256" key="1">
    <source>
        <dbReference type="SAM" id="MobiDB-lite"/>
    </source>
</evidence>
<name>A0A382WNT8_9ZZZZ</name>
<reference evidence="2" key="1">
    <citation type="submission" date="2018-05" db="EMBL/GenBank/DDBJ databases">
        <authorList>
            <person name="Lanie J.A."/>
            <person name="Ng W.-L."/>
            <person name="Kazmierczak K.M."/>
            <person name="Andrzejewski T.M."/>
            <person name="Davidsen T.M."/>
            <person name="Wayne K.J."/>
            <person name="Tettelin H."/>
            <person name="Glass J.I."/>
            <person name="Rusch D."/>
            <person name="Podicherti R."/>
            <person name="Tsui H.-C.T."/>
            <person name="Winkler M.E."/>
        </authorList>
    </citation>
    <scope>NUCLEOTIDE SEQUENCE</scope>
</reference>
<protein>
    <submittedName>
        <fullName evidence="2">Uncharacterized protein</fullName>
    </submittedName>
</protein>
<gene>
    <name evidence="2" type="ORF">METZ01_LOCUS412585</name>
</gene>
<organism evidence="2">
    <name type="scientific">marine metagenome</name>
    <dbReference type="NCBI Taxonomy" id="408172"/>
    <lineage>
        <taxon>unclassified sequences</taxon>
        <taxon>metagenomes</taxon>
        <taxon>ecological metagenomes</taxon>
    </lineage>
</organism>
<accession>A0A382WNT8</accession>
<proteinExistence type="predicted"/>
<dbReference type="EMBL" id="UINC01160856">
    <property type="protein sequence ID" value="SVD59731.1"/>
    <property type="molecule type" value="Genomic_DNA"/>
</dbReference>
<feature type="region of interest" description="Disordered" evidence="1">
    <location>
        <begin position="171"/>
        <end position="198"/>
    </location>
</feature>
<sequence length="276" mass="29925">ITASKHISDTKAIMERILPSTRLRLTNNDDLTEYGKTVTISDFIETITDTFYQGGAKTPSQPMISLAIATNGTEISLQTLQLSDTLHNEIEPFFDDSTSWSESIQHVKNKVYFKPSLVNSLNILQSSSLYYPNVQLLTDNVSAQLDEFSSNLLEIKSPKLDSTEIILVVTSPPSPTPIDGVDRPSDDSPPPLTSWAGSPDPLAAAQAAGYSLSGHKQLAIEESLTWTIAVPTFSGSVLGQDISFSDQKVFEQTSTLGMSSMIDQGISLESYAESIG</sequence>
<dbReference type="AlphaFoldDB" id="A0A382WNT8"/>
<feature type="non-terminal residue" evidence="2">
    <location>
        <position position="276"/>
    </location>
</feature>